<evidence type="ECO:0000313" key="4">
    <source>
        <dbReference type="Proteomes" id="UP000823388"/>
    </source>
</evidence>
<dbReference type="EMBL" id="CM029046">
    <property type="protein sequence ID" value="KAG2586734.1"/>
    <property type="molecule type" value="Genomic_DNA"/>
</dbReference>
<feature type="compositionally biased region" description="Polar residues" evidence="1">
    <location>
        <begin position="113"/>
        <end position="122"/>
    </location>
</feature>
<protein>
    <submittedName>
        <fullName evidence="3">Uncharacterized protein</fullName>
    </submittedName>
</protein>
<organism evidence="3 4">
    <name type="scientific">Panicum virgatum</name>
    <name type="common">Blackwell switchgrass</name>
    <dbReference type="NCBI Taxonomy" id="38727"/>
    <lineage>
        <taxon>Eukaryota</taxon>
        <taxon>Viridiplantae</taxon>
        <taxon>Streptophyta</taxon>
        <taxon>Embryophyta</taxon>
        <taxon>Tracheophyta</taxon>
        <taxon>Spermatophyta</taxon>
        <taxon>Magnoliopsida</taxon>
        <taxon>Liliopsida</taxon>
        <taxon>Poales</taxon>
        <taxon>Poaceae</taxon>
        <taxon>PACMAD clade</taxon>
        <taxon>Panicoideae</taxon>
        <taxon>Panicodae</taxon>
        <taxon>Paniceae</taxon>
        <taxon>Panicinae</taxon>
        <taxon>Panicum</taxon>
        <taxon>Panicum sect. Hiantes</taxon>
    </lineage>
</organism>
<keyword evidence="2" id="KW-0732">Signal</keyword>
<proteinExistence type="predicted"/>
<evidence type="ECO:0000256" key="1">
    <source>
        <dbReference type="SAM" id="MobiDB-lite"/>
    </source>
</evidence>
<evidence type="ECO:0000256" key="2">
    <source>
        <dbReference type="SAM" id="SignalP"/>
    </source>
</evidence>
<dbReference type="Proteomes" id="UP000823388">
    <property type="component" value="Chromosome 5N"/>
</dbReference>
<feature type="signal peptide" evidence="2">
    <location>
        <begin position="1"/>
        <end position="20"/>
    </location>
</feature>
<feature type="chain" id="PRO_5035822034" evidence="2">
    <location>
        <begin position="21"/>
        <end position="122"/>
    </location>
</feature>
<keyword evidence="4" id="KW-1185">Reference proteome</keyword>
<dbReference type="AlphaFoldDB" id="A0A8T0RMS9"/>
<feature type="compositionally biased region" description="Low complexity" evidence="1">
    <location>
        <begin position="40"/>
        <end position="50"/>
    </location>
</feature>
<evidence type="ECO:0000313" key="3">
    <source>
        <dbReference type="EMBL" id="KAG2586734.1"/>
    </source>
</evidence>
<gene>
    <name evidence="3" type="ORF">PVAP13_5NG073900</name>
</gene>
<name>A0A8T0RMS9_PANVG</name>
<reference evidence="3" key="1">
    <citation type="submission" date="2020-05" db="EMBL/GenBank/DDBJ databases">
        <title>WGS assembly of Panicum virgatum.</title>
        <authorList>
            <person name="Lovell J.T."/>
            <person name="Jenkins J."/>
            <person name="Shu S."/>
            <person name="Juenger T.E."/>
            <person name="Schmutz J."/>
        </authorList>
    </citation>
    <scope>NUCLEOTIDE SEQUENCE</scope>
    <source>
        <strain evidence="3">AP13</strain>
    </source>
</reference>
<dbReference type="PANTHER" id="PTHR36705:SF11">
    <property type="entry name" value="OS05G0170600 PROTEIN"/>
    <property type="match status" value="1"/>
</dbReference>
<comment type="caution">
    <text evidence="3">The sequence shown here is derived from an EMBL/GenBank/DDBJ whole genome shotgun (WGS) entry which is preliminary data.</text>
</comment>
<dbReference type="OrthoDB" id="661960at2759"/>
<accession>A0A8T0RMS9</accession>
<feature type="compositionally biased region" description="Basic residues" evidence="1">
    <location>
        <begin position="71"/>
        <end position="81"/>
    </location>
</feature>
<feature type="region of interest" description="Disordered" evidence="1">
    <location>
        <begin position="71"/>
        <end position="122"/>
    </location>
</feature>
<dbReference type="PANTHER" id="PTHR36705">
    <property type="entry name" value="CLAVATA3/ESR (CLE)-RELATED PROTEIN 20"/>
    <property type="match status" value="1"/>
</dbReference>
<sequence length="122" mass="12880">MSARCVKLLLLVTLIPLALRATSLLLGGPGVPAPSHHRQSAIGRSRGAGDAAATATATVRASVSAGLVPGRRYRQTRRRRRTEGAPAALDGARRLRQDGGGGWFEDDKRLAPTGSNPLHNLR</sequence>
<feature type="region of interest" description="Disordered" evidence="1">
    <location>
        <begin position="26"/>
        <end position="50"/>
    </location>
</feature>